<dbReference type="Proteomes" id="UP000059188">
    <property type="component" value="Unassembled WGS sequence"/>
</dbReference>
<evidence type="ECO:0000313" key="2">
    <source>
        <dbReference type="EMBL" id="CEL52105.1"/>
    </source>
</evidence>
<evidence type="ECO:0000259" key="1">
    <source>
        <dbReference type="Pfam" id="PF20236"/>
    </source>
</evidence>
<accession>A0A0B7F3L9</accession>
<dbReference type="Pfam" id="PF20236">
    <property type="entry name" value="DUF6593"/>
    <property type="match status" value="1"/>
</dbReference>
<dbReference type="EMBL" id="LN679100">
    <property type="protein sequence ID" value="CEL52105.1"/>
    <property type="molecule type" value="Genomic_DNA"/>
</dbReference>
<reference evidence="2 3" key="1">
    <citation type="submission" date="2014-11" db="EMBL/GenBank/DDBJ databases">
        <authorList>
            <person name="Wibberg Daniel"/>
        </authorList>
    </citation>
    <scope>NUCLEOTIDE SEQUENCE [LARGE SCALE GENOMIC DNA]</scope>
    <source>
        <strain evidence="2">Rhizoctonia solani AG1-IB 7/3/14</strain>
    </source>
</reference>
<name>A0A0B7F3L9_THACB</name>
<dbReference type="OrthoDB" id="3167351at2759"/>
<proteinExistence type="predicted"/>
<gene>
    <name evidence="2" type="ORF">RSOLAG1IB_00642</name>
</gene>
<dbReference type="AlphaFoldDB" id="A0A0B7F3L9"/>
<organism evidence="2 3">
    <name type="scientific">Thanatephorus cucumeris (strain AG1-IB / isolate 7/3/14)</name>
    <name type="common">Lettuce bottom rot fungus</name>
    <name type="synonym">Rhizoctonia solani</name>
    <dbReference type="NCBI Taxonomy" id="1108050"/>
    <lineage>
        <taxon>Eukaryota</taxon>
        <taxon>Fungi</taxon>
        <taxon>Dikarya</taxon>
        <taxon>Basidiomycota</taxon>
        <taxon>Agaricomycotina</taxon>
        <taxon>Agaricomycetes</taxon>
        <taxon>Cantharellales</taxon>
        <taxon>Ceratobasidiaceae</taxon>
        <taxon>Rhizoctonia</taxon>
        <taxon>Rhizoctonia solani AG-1</taxon>
    </lineage>
</organism>
<protein>
    <recommendedName>
        <fullName evidence="1">DUF6593 domain-containing protein</fullName>
    </recommendedName>
</protein>
<dbReference type="InterPro" id="IPR046528">
    <property type="entry name" value="DUF6593"/>
</dbReference>
<keyword evidence="3" id="KW-1185">Reference proteome</keyword>
<evidence type="ECO:0000313" key="3">
    <source>
        <dbReference type="Proteomes" id="UP000059188"/>
    </source>
</evidence>
<sequence>MSMGPSFLTVHERSNGDIGLVLPNQTTDMYVLRASAKPGPKGSRSTQDIVRCKDDTVLASIAWIDPKKDMIKIEKAAYMSEGECCGSWIRLVDAWKSASPTKGNCTEQFTGSDRRSYEWKLELRNLRKLYAPDRAEHIAVETQFTPKGHVLEMNPVDCVGVGEMLYVTLLVGLARRRHKRRHGLPGAVSRVVENVLFM</sequence>
<feature type="domain" description="DUF6593" evidence="1">
    <location>
        <begin position="38"/>
        <end position="140"/>
    </location>
</feature>